<comment type="catalytic activity">
    <reaction evidence="8">
        <text>L-aspartate(89)-[ribosomal protein uS12]-hydrogen + (sulfur carrier)-SH + AH2 + 2 S-adenosyl-L-methionine = 3-methylsulfanyl-L-aspartate(89)-[ribosomal protein uS12]-hydrogen + (sulfur carrier)-H + 5'-deoxyadenosine + L-methionine + A + S-adenosyl-L-homocysteine + 2 H(+)</text>
        <dbReference type="Rhea" id="RHEA:37087"/>
        <dbReference type="Rhea" id="RHEA-COMP:10460"/>
        <dbReference type="Rhea" id="RHEA-COMP:10461"/>
        <dbReference type="Rhea" id="RHEA-COMP:14737"/>
        <dbReference type="Rhea" id="RHEA-COMP:14739"/>
        <dbReference type="ChEBI" id="CHEBI:13193"/>
        <dbReference type="ChEBI" id="CHEBI:15378"/>
        <dbReference type="ChEBI" id="CHEBI:17319"/>
        <dbReference type="ChEBI" id="CHEBI:17499"/>
        <dbReference type="ChEBI" id="CHEBI:29917"/>
        <dbReference type="ChEBI" id="CHEBI:29961"/>
        <dbReference type="ChEBI" id="CHEBI:57844"/>
        <dbReference type="ChEBI" id="CHEBI:57856"/>
        <dbReference type="ChEBI" id="CHEBI:59789"/>
        <dbReference type="ChEBI" id="CHEBI:64428"/>
        <dbReference type="ChEBI" id="CHEBI:73599"/>
        <dbReference type="EC" id="2.8.4.4"/>
    </reaction>
</comment>
<dbReference type="SFLD" id="SFLDG01082">
    <property type="entry name" value="B12-binding_domain_containing"/>
    <property type="match status" value="1"/>
</dbReference>
<dbReference type="GO" id="GO:0051539">
    <property type="term" value="F:4 iron, 4 sulfur cluster binding"/>
    <property type="evidence" value="ECO:0007669"/>
    <property type="project" value="UniProtKB-UniRule"/>
</dbReference>
<dbReference type="GO" id="GO:0103039">
    <property type="term" value="F:protein methylthiotransferase activity"/>
    <property type="evidence" value="ECO:0007669"/>
    <property type="project" value="UniProtKB-EC"/>
</dbReference>
<dbReference type="InterPro" id="IPR006638">
    <property type="entry name" value="Elp3/MiaA/NifB-like_rSAM"/>
</dbReference>
<dbReference type="Gene3D" id="2.40.50.140">
    <property type="entry name" value="Nucleic acid-binding proteins"/>
    <property type="match status" value="1"/>
</dbReference>
<dbReference type="NCBIfam" id="TIGR00089">
    <property type="entry name" value="MiaB/RimO family radical SAM methylthiotransferase"/>
    <property type="match status" value="1"/>
</dbReference>
<evidence type="ECO:0000259" key="10">
    <source>
        <dbReference type="PROSITE" id="PS51449"/>
    </source>
</evidence>
<comment type="function">
    <text evidence="8">Catalyzes the methylthiolation of an aspartic acid residue of ribosomal protein uS12.</text>
</comment>
<evidence type="ECO:0000256" key="5">
    <source>
        <dbReference type="ARBA" id="ARBA00022723"/>
    </source>
</evidence>
<feature type="binding site" evidence="8">
    <location>
        <position position="148"/>
    </location>
    <ligand>
        <name>[4Fe-4S] cluster</name>
        <dbReference type="ChEBI" id="CHEBI:49883"/>
        <label>2</label>
        <note>4Fe-4S-S-AdoMet</note>
    </ligand>
</feature>
<dbReference type="Gene3D" id="3.80.30.20">
    <property type="entry name" value="tm_1862 like domain"/>
    <property type="match status" value="1"/>
</dbReference>
<evidence type="ECO:0000256" key="6">
    <source>
        <dbReference type="ARBA" id="ARBA00023004"/>
    </source>
</evidence>
<feature type="binding site" evidence="8">
    <location>
        <position position="81"/>
    </location>
    <ligand>
        <name>[4Fe-4S] cluster</name>
        <dbReference type="ChEBI" id="CHEBI:49883"/>
        <label>1</label>
    </ligand>
</feature>
<keyword evidence="2 8" id="KW-0963">Cytoplasm</keyword>
<comment type="cofactor">
    <cofactor evidence="8">
        <name>[4Fe-4S] cluster</name>
        <dbReference type="ChEBI" id="CHEBI:49883"/>
    </cofactor>
    <text evidence="8">Binds 2 [4Fe-4S] clusters. One cluster is coordinated with 3 cysteines and an exchangeable S-adenosyl-L-methionine.</text>
</comment>
<dbReference type="InterPro" id="IPR007197">
    <property type="entry name" value="rSAM"/>
</dbReference>
<dbReference type="GO" id="GO:0005829">
    <property type="term" value="C:cytosol"/>
    <property type="evidence" value="ECO:0007669"/>
    <property type="project" value="TreeGrafter"/>
</dbReference>
<dbReference type="SUPFAM" id="SSF102114">
    <property type="entry name" value="Radical SAM enzymes"/>
    <property type="match status" value="1"/>
</dbReference>
<dbReference type="PROSITE" id="PS50926">
    <property type="entry name" value="TRAM"/>
    <property type="match status" value="1"/>
</dbReference>
<evidence type="ECO:0000259" key="9">
    <source>
        <dbReference type="PROSITE" id="PS50926"/>
    </source>
</evidence>
<name>B6BTN4_9PROT</name>
<keyword evidence="5 8" id="KW-0479">Metal-binding</keyword>
<evidence type="ECO:0000256" key="4">
    <source>
        <dbReference type="ARBA" id="ARBA00022691"/>
    </source>
</evidence>
<dbReference type="SFLD" id="SFLDS00029">
    <property type="entry name" value="Radical_SAM"/>
    <property type="match status" value="1"/>
</dbReference>
<dbReference type="InterPro" id="IPR038135">
    <property type="entry name" value="Methylthiotransferase_N_sf"/>
</dbReference>
<dbReference type="EC" id="2.8.4.4" evidence="8"/>
<evidence type="ECO:0000313" key="12">
    <source>
        <dbReference type="EMBL" id="EDZ64886.1"/>
    </source>
</evidence>
<dbReference type="CDD" id="cd01335">
    <property type="entry name" value="Radical_SAM"/>
    <property type="match status" value="1"/>
</dbReference>
<dbReference type="PANTHER" id="PTHR43837">
    <property type="entry name" value="RIBOSOMAL PROTEIN S12 METHYLTHIOTRANSFERASE RIMO"/>
    <property type="match status" value="1"/>
</dbReference>
<gene>
    <name evidence="8" type="primary">rimO</name>
    <name evidence="12" type="ORF">KB13_1018</name>
</gene>
<dbReference type="Pfam" id="PF18693">
    <property type="entry name" value="TRAM_2"/>
    <property type="match status" value="1"/>
</dbReference>
<dbReference type="STRING" id="314607.KB13_1018"/>
<feature type="domain" description="MTTase N-terminal" evidence="10">
    <location>
        <begin position="7"/>
        <end position="117"/>
    </location>
</feature>
<dbReference type="InterPro" id="IPR012340">
    <property type="entry name" value="NA-bd_OB-fold"/>
</dbReference>
<comment type="subcellular location">
    <subcellularLocation>
        <location evidence="8">Cytoplasm</location>
    </subcellularLocation>
</comment>
<evidence type="ECO:0000259" key="11">
    <source>
        <dbReference type="PROSITE" id="PS51918"/>
    </source>
</evidence>
<dbReference type="HOGENOM" id="CLU_018697_0_0_4"/>
<evidence type="ECO:0000256" key="7">
    <source>
        <dbReference type="ARBA" id="ARBA00023014"/>
    </source>
</evidence>
<proteinExistence type="inferred from homology"/>
<dbReference type="GO" id="GO:0046872">
    <property type="term" value="F:metal ion binding"/>
    <property type="evidence" value="ECO:0007669"/>
    <property type="project" value="UniProtKB-KW"/>
</dbReference>
<dbReference type="HAMAP" id="MF_01865">
    <property type="entry name" value="MTTase_RimO"/>
    <property type="match status" value="1"/>
</dbReference>
<dbReference type="eggNOG" id="COG0621">
    <property type="taxonomic scope" value="Bacteria"/>
</dbReference>
<dbReference type="NCBIfam" id="TIGR01125">
    <property type="entry name" value="30S ribosomal protein S12 methylthiotransferase RimO"/>
    <property type="match status" value="1"/>
</dbReference>
<dbReference type="PROSITE" id="PS51918">
    <property type="entry name" value="RADICAL_SAM"/>
    <property type="match status" value="1"/>
</dbReference>
<feature type="domain" description="Radical SAM core" evidence="11">
    <location>
        <begin position="134"/>
        <end position="371"/>
    </location>
</feature>
<dbReference type="InterPro" id="IPR005840">
    <property type="entry name" value="Ribosomal_uS12_MeSTrfase_RimO"/>
</dbReference>
<dbReference type="PROSITE" id="PS51449">
    <property type="entry name" value="MTTASE_N"/>
    <property type="match status" value="1"/>
</dbReference>
<dbReference type="InterPro" id="IPR020612">
    <property type="entry name" value="Methylthiotransferase_CS"/>
</dbReference>
<dbReference type="SFLD" id="SFLDF00274">
    <property type="entry name" value="ribosomal_protein_S12_methylth"/>
    <property type="match status" value="1"/>
</dbReference>
<dbReference type="GO" id="GO:0035599">
    <property type="term" value="F:aspartic acid methylthiotransferase activity"/>
    <property type="evidence" value="ECO:0007669"/>
    <property type="project" value="TreeGrafter"/>
</dbReference>
<feature type="domain" description="TRAM" evidence="9">
    <location>
        <begin position="374"/>
        <end position="440"/>
    </location>
</feature>
<dbReference type="Pfam" id="PF04055">
    <property type="entry name" value="Radical_SAM"/>
    <property type="match status" value="1"/>
</dbReference>
<dbReference type="InterPro" id="IPR023404">
    <property type="entry name" value="rSAM_horseshoe"/>
</dbReference>
<feature type="binding site" evidence="8">
    <location>
        <position position="152"/>
    </location>
    <ligand>
        <name>[4Fe-4S] cluster</name>
        <dbReference type="ChEBI" id="CHEBI:49883"/>
        <label>2</label>
        <note>4Fe-4S-S-AdoMet</note>
    </ligand>
</feature>
<keyword evidence="7 8" id="KW-0411">Iron-sulfur</keyword>
<evidence type="ECO:0000256" key="1">
    <source>
        <dbReference type="ARBA" id="ARBA00022485"/>
    </source>
</evidence>
<evidence type="ECO:0000256" key="2">
    <source>
        <dbReference type="ARBA" id="ARBA00022490"/>
    </source>
</evidence>
<dbReference type="Proteomes" id="UP000004188">
    <property type="component" value="Unassembled WGS sequence"/>
</dbReference>
<feature type="binding site" evidence="8">
    <location>
        <position position="52"/>
    </location>
    <ligand>
        <name>[4Fe-4S] cluster</name>
        <dbReference type="ChEBI" id="CHEBI:49883"/>
        <label>1</label>
    </ligand>
</feature>
<dbReference type="InterPro" id="IPR058240">
    <property type="entry name" value="rSAM_sf"/>
</dbReference>
<dbReference type="AlphaFoldDB" id="B6BTN4"/>
<feature type="binding site" evidence="8">
    <location>
        <position position="16"/>
    </location>
    <ligand>
        <name>[4Fe-4S] cluster</name>
        <dbReference type="ChEBI" id="CHEBI:49883"/>
        <label>1</label>
    </ligand>
</feature>
<protein>
    <recommendedName>
        <fullName evidence="8">Ribosomal protein uS12 methylthiotransferase RimO</fullName>
        <shortName evidence="8">uS12 MTTase</shortName>
        <shortName evidence="8">uS12 methylthiotransferase</shortName>
        <ecNumber evidence="8">2.8.4.4</ecNumber>
    </recommendedName>
    <alternativeName>
        <fullName evidence="8">Ribosomal protein uS12 (aspartate-C(3))-methylthiotransferase</fullName>
    </alternativeName>
    <alternativeName>
        <fullName evidence="8">Ribosome maturation factor RimO</fullName>
    </alternativeName>
</protein>
<dbReference type="InterPro" id="IPR013848">
    <property type="entry name" value="Methylthiotransferase_N"/>
</dbReference>
<accession>B6BTN4</accession>
<keyword evidence="13" id="KW-1185">Reference proteome</keyword>
<sequence length="441" mass="49400">MSSVKIPKIGFISLGCPKAGSDTEKIMTRVKTQGYEISSSYDKSDVVVVNTCGFIDSAIEESLNTIDEALKSNGNVIVTGCLGEKRGIIEERFKNLIAITGSEADKEVVDIINKVAPKPHDSFIDLIPKSGLRLTPSHYAYIKISEGCNHKCSFCIIPSMRGKLASRTPEDILSEAQNLVDSGVTELIIISQDTSAYGVDFKVKQSFWDGKPVKRDLYHLAKELKKFGIWVRFHYIYPYPHIDHMIELMDEETILPYLDVPFQHASPKILKSMKRPADAEDNLKRIQAWRQINPNIALRSTFIVGYPGETDHDFEQLIDFIKEANLDHVGCFEYSNVEGATAKLMSDQIPDIVKKERYNRLMETQKTLSEQKLKSLIGSIQHVVVDEVTNDFALARSFRSAPDVDGVVYLKDPEGLMAGDRLDVKITGNDSYNLFAGPLDD</sequence>
<dbReference type="EMBL" id="DS995299">
    <property type="protein sequence ID" value="EDZ64886.1"/>
    <property type="molecule type" value="Genomic_DNA"/>
</dbReference>
<dbReference type="InterPro" id="IPR005839">
    <property type="entry name" value="Methylthiotransferase"/>
</dbReference>
<keyword evidence="1 8" id="KW-0004">4Fe-4S</keyword>
<comment type="similarity">
    <text evidence="8">Belongs to the methylthiotransferase family. RimO subfamily.</text>
</comment>
<keyword evidence="4 8" id="KW-0949">S-adenosyl-L-methionine</keyword>
<dbReference type="SMART" id="SM00729">
    <property type="entry name" value="Elp3"/>
    <property type="match status" value="1"/>
</dbReference>
<evidence type="ECO:0000313" key="13">
    <source>
        <dbReference type="Proteomes" id="UP000004188"/>
    </source>
</evidence>
<feature type="binding site" evidence="8">
    <location>
        <position position="155"/>
    </location>
    <ligand>
        <name>[4Fe-4S] cluster</name>
        <dbReference type="ChEBI" id="CHEBI:49883"/>
        <label>2</label>
        <note>4Fe-4S-S-AdoMet</note>
    </ligand>
</feature>
<evidence type="ECO:0000256" key="8">
    <source>
        <dbReference type="HAMAP-Rule" id="MF_01865"/>
    </source>
</evidence>
<dbReference type="InterPro" id="IPR002792">
    <property type="entry name" value="TRAM_dom"/>
</dbReference>
<dbReference type="Gene3D" id="3.40.50.12160">
    <property type="entry name" value="Methylthiotransferase, N-terminal domain"/>
    <property type="match status" value="1"/>
</dbReference>
<dbReference type="SFLD" id="SFLDG01061">
    <property type="entry name" value="methylthiotransferase"/>
    <property type="match status" value="1"/>
</dbReference>
<dbReference type="PROSITE" id="PS01278">
    <property type="entry name" value="MTTASE_RADICAL"/>
    <property type="match status" value="1"/>
</dbReference>
<evidence type="ECO:0000256" key="3">
    <source>
        <dbReference type="ARBA" id="ARBA00022679"/>
    </source>
</evidence>
<dbReference type="FunFam" id="3.80.30.20:FF:000001">
    <property type="entry name" value="tRNA-2-methylthio-N(6)-dimethylallyladenosine synthase 2"/>
    <property type="match status" value="1"/>
</dbReference>
<keyword evidence="3 8" id="KW-0808">Transferase</keyword>
<reference evidence="13" key="1">
    <citation type="journal article" date="2012" name="Stand. Genomic Sci.">
        <title>Genome sequence of strain HIMB624, a cultured representative from the OM43 clade of marine Betaproteobacteria.</title>
        <authorList>
            <person name="Huggett M.J."/>
            <person name="Hayakawa D.H."/>
            <person name="Rappe M.S."/>
        </authorList>
    </citation>
    <scope>NUCLEOTIDE SEQUENCE [LARGE SCALE GENOMIC DNA]</scope>
    <source>
        <strain evidence="13">KB13</strain>
    </source>
</reference>
<dbReference type="PANTHER" id="PTHR43837:SF1">
    <property type="entry name" value="RIBOSOMAL PROTEIN US12 METHYLTHIOTRANSFERASE RIMO"/>
    <property type="match status" value="1"/>
</dbReference>
<dbReference type="GO" id="GO:0006400">
    <property type="term" value="P:tRNA modification"/>
    <property type="evidence" value="ECO:0007669"/>
    <property type="project" value="InterPro"/>
</dbReference>
<keyword evidence="6 8" id="KW-0408">Iron</keyword>
<dbReference type="Pfam" id="PF00919">
    <property type="entry name" value="UPF0004"/>
    <property type="match status" value="1"/>
</dbReference>
<organism evidence="12 13">
    <name type="scientific">beta proteobacterium KB13</name>
    <dbReference type="NCBI Taxonomy" id="314607"/>
    <lineage>
        <taxon>Bacteria</taxon>
        <taxon>Pseudomonadati</taxon>
        <taxon>Pseudomonadota</taxon>
        <taxon>Betaproteobacteria</taxon>
        <taxon>Nitrosomonadales</taxon>
        <taxon>OM43 clade</taxon>
    </lineage>
</organism>